<proteinExistence type="predicted"/>
<feature type="chain" id="PRO_5030852020" evidence="2">
    <location>
        <begin position="21"/>
        <end position="384"/>
    </location>
</feature>
<gene>
    <name evidence="3" type="ORF">ACAT0790_LOCUS3467</name>
</gene>
<evidence type="ECO:0000256" key="1">
    <source>
        <dbReference type="SAM" id="MobiDB-lite"/>
    </source>
</evidence>
<organism evidence="3">
    <name type="scientific">Alexandrium catenella</name>
    <name type="common">Red tide dinoflagellate</name>
    <name type="synonym">Gonyaulax catenella</name>
    <dbReference type="NCBI Taxonomy" id="2925"/>
    <lineage>
        <taxon>Eukaryota</taxon>
        <taxon>Sar</taxon>
        <taxon>Alveolata</taxon>
        <taxon>Dinophyceae</taxon>
        <taxon>Gonyaulacales</taxon>
        <taxon>Pyrocystaceae</taxon>
        <taxon>Alexandrium</taxon>
    </lineage>
</organism>
<feature type="region of interest" description="Disordered" evidence="1">
    <location>
        <begin position="293"/>
        <end position="319"/>
    </location>
</feature>
<protein>
    <submittedName>
        <fullName evidence="3">Uncharacterized protein</fullName>
    </submittedName>
</protein>
<reference evidence="3" key="1">
    <citation type="submission" date="2021-01" db="EMBL/GenBank/DDBJ databases">
        <authorList>
            <person name="Corre E."/>
            <person name="Pelletier E."/>
            <person name="Niang G."/>
            <person name="Scheremetjew M."/>
            <person name="Finn R."/>
            <person name="Kale V."/>
            <person name="Holt S."/>
            <person name="Cochrane G."/>
            <person name="Meng A."/>
            <person name="Brown T."/>
            <person name="Cohen L."/>
        </authorList>
    </citation>
    <scope>NUCLEOTIDE SEQUENCE</scope>
    <source>
        <strain evidence="3">OF101</strain>
    </source>
</reference>
<sequence>MRPGRFAPLTLALLSVQAVGHRSSGLRAVRSVQAASKASSSAAALRGDSVAACSCDCCLTQLEALVPGAASAVACAPRAGAGVASGAAGIGDGGCGRLCQVPESERNAFESVLGEVDYTRYCPARCRPVTATLGLLCVGSLGGTSGPLTLVAASGSPRSARALPQLKQKTEASKEGAAVVTLARGEMEQALAEAKAAGKAAYLARDSYERVLASSRAEAKAAAQKTLAKLRLRARKQAWDAQRLRERYEERMQKRAKKAALGAAMVYKRAKARNLQLAKAWKKRARQFEEVAKEREDTAAREAKLAQASRRSKASNMESQYRLAAQQALDEAEAYEESAEMASAQAKNISAAGKWYDQAGRYAAARAMVAALPPGVPPPALPPM</sequence>
<name>A0A7S1L2F2_ALECA</name>
<dbReference type="EMBL" id="HBGE01005677">
    <property type="protein sequence ID" value="CAD9092477.1"/>
    <property type="molecule type" value="Transcribed_RNA"/>
</dbReference>
<keyword evidence="2" id="KW-0732">Signal</keyword>
<evidence type="ECO:0000313" key="3">
    <source>
        <dbReference type="EMBL" id="CAD9092477.1"/>
    </source>
</evidence>
<feature type="compositionally biased region" description="Basic and acidic residues" evidence="1">
    <location>
        <begin position="293"/>
        <end position="304"/>
    </location>
</feature>
<dbReference type="AlphaFoldDB" id="A0A7S1L2F2"/>
<evidence type="ECO:0000256" key="2">
    <source>
        <dbReference type="SAM" id="SignalP"/>
    </source>
</evidence>
<feature type="signal peptide" evidence="2">
    <location>
        <begin position="1"/>
        <end position="20"/>
    </location>
</feature>
<accession>A0A7S1L2F2</accession>